<accession>A0ABM6Z572</accession>
<evidence type="ECO:0000313" key="11">
    <source>
        <dbReference type="Proteomes" id="UP000273001"/>
    </source>
</evidence>
<dbReference type="EMBL" id="CP032514">
    <property type="protein sequence ID" value="AYD90288.1"/>
    <property type="molecule type" value="Genomic_DNA"/>
</dbReference>
<dbReference type="PANTHER" id="PTHR48467:SF1">
    <property type="entry name" value="GLUTAMATE SYNTHASE 1 [NADH], CHLOROPLASTIC-LIKE"/>
    <property type="match status" value="1"/>
</dbReference>
<keyword evidence="4" id="KW-0285">Flavoprotein</keyword>
<dbReference type="InterPro" id="IPR023753">
    <property type="entry name" value="FAD/NAD-binding_dom"/>
</dbReference>
<protein>
    <recommendedName>
        <fullName evidence="3">ferredoxin--NADP(+) reductase</fullName>
        <ecNumber evidence="3">1.18.1.2</ecNumber>
    </recommendedName>
</protein>
<proteinExistence type="inferred from homology"/>
<sequence>MTTPTTPTPRPFSVAVIGAGPAGIYASDILVKSGLDVSIDLFERLPAPYGLVRYGVAPDHPRIKQIIVALYKILQRGDIRLIGNVEVGRDVSVAELHEHYDALIFATGADTDAPLDIPGVEAPECYGGADFVSWYDGHPDHPRTWDLSATEVAVIGVGNVALDISRVLAKHPADLMTTEIPENVAEVLREAPTTDVHVFGRRGPAQVKFTPLELRELGKQPGVDVLVDEEDFEYDEGSQAALAASNQQRQVVKALEGYAMQEPEDLTAPHRIHIHLFQAPTEVLTDEAGHVTGLRTERTRLTGDGSVVGTGEFRDWPVQAVYRAVGYAGSPVEGLPFDRERHVLPNEGGRVIAEDGQPLAGVYATGWIRRGPVGLIGSTKSDAQETVANLVADARAGLLHATAQEDSQVGHDALVALLEERGVPYTTWEGWELLDAYERELGSAWGEVEGGRGPRERVKVVAREAMTAVSRSTEVPDDLIGQPEADRVPHRVAHRLQDNVESAT</sequence>
<dbReference type="Proteomes" id="UP000273001">
    <property type="component" value="Chromosome"/>
</dbReference>
<dbReference type="PANTHER" id="PTHR48467">
    <property type="entry name" value="GLUTAMATE SYNTHASE 1 [NADH], CHLOROPLASTIC-LIKE"/>
    <property type="match status" value="1"/>
</dbReference>
<dbReference type="SUPFAM" id="SSF51971">
    <property type="entry name" value="Nucleotide-binding domain"/>
    <property type="match status" value="1"/>
</dbReference>
<comment type="similarity">
    <text evidence="2">Belongs to the ferredoxin--NADP reductase type 1 family.</text>
</comment>
<feature type="domain" description="FAD/NAD(P)-binding" evidence="9">
    <location>
        <begin position="13"/>
        <end position="174"/>
    </location>
</feature>
<dbReference type="PIRSF" id="PIRSF000362">
    <property type="entry name" value="FNR"/>
    <property type="match status" value="1"/>
</dbReference>
<evidence type="ECO:0000259" key="9">
    <source>
        <dbReference type="Pfam" id="PF07992"/>
    </source>
</evidence>
<reference evidence="10 11" key="1">
    <citation type="submission" date="2018-09" db="EMBL/GenBank/DDBJ databases">
        <authorList>
            <person name="Li J."/>
        </authorList>
    </citation>
    <scope>NUCLEOTIDE SEQUENCE [LARGE SCALE GENOMIC DNA]</scope>
    <source>
        <strain evidence="10 11">2129</strain>
    </source>
</reference>
<dbReference type="InterPro" id="IPR055275">
    <property type="entry name" value="Ferredox_Rdtase"/>
</dbReference>
<evidence type="ECO:0000256" key="2">
    <source>
        <dbReference type="ARBA" id="ARBA00008312"/>
    </source>
</evidence>
<comment type="catalytic activity">
    <reaction evidence="8">
        <text>2 reduced [2Fe-2S]-[ferredoxin] + NADP(+) + H(+) = 2 oxidized [2Fe-2S]-[ferredoxin] + NADPH</text>
        <dbReference type="Rhea" id="RHEA:20125"/>
        <dbReference type="Rhea" id="RHEA-COMP:10000"/>
        <dbReference type="Rhea" id="RHEA-COMP:10001"/>
        <dbReference type="ChEBI" id="CHEBI:15378"/>
        <dbReference type="ChEBI" id="CHEBI:33737"/>
        <dbReference type="ChEBI" id="CHEBI:33738"/>
        <dbReference type="ChEBI" id="CHEBI:57783"/>
        <dbReference type="ChEBI" id="CHEBI:58349"/>
        <dbReference type="EC" id="1.18.1.2"/>
    </reaction>
</comment>
<evidence type="ECO:0000256" key="5">
    <source>
        <dbReference type="ARBA" id="ARBA00022827"/>
    </source>
</evidence>
<evidence type="ECO:0000256" key="3">
    <source>
        <dbReference type="ARBA" id="ARBA00013223"/>
    </source>
</evidence>
<organism evidence="10 11">
    <name type="scientific">Actinomyces lilanjuaniae</name>
    <dbReference type="NCBI Taxonomy" id="2321394"/>
    <lineage>
        <taxon>Bacteria</taxon>
        <taxon>Bacillati</taxon>
        <taxon>Actinomycetota</taxon>
        <taxon>Actinomycetes</taxon>
        <taxon>Actinomycetales</taxon>
        <taxon>Actinomycetaceae</taxon>
        <taxon>Actinomyces</taxon>
    </lineage>
</organism>
<comment type="cofactor">
    <cofactor evidence="1">
        <name>FAD</name>
        <dbReference type="ChEBI" id="CHEBI:57692"/>
    </cofactor>
</comment>
<dbReference type="PRINTS" id="PR00419">
    <property type="entry name" value="ADXRDTASE"/>
</dbReference>
<evidence type="ECO:0000256" key="6">
    <source>
        <dbReference type="ARBA" id="ARBA00022857"/>
    </source>
</evidence>
<dbReference type="Gene3D" id="3.40.50.720">
    <property type="entry name" value="NAD(P)-binding Rossmann-like Domain"/>
    <property type="match status" value="1"/>
</dbReference>
<dbReference type="InterPro" id="IPR021163">
    <property type="entry name" value="Ferredox_Rdtase_adrenod"/>
</dbReference>
<dbReference type="RefSeq" id="WP_120205066.1">
    <property type="nucleotide sequence ID" value="NZ_CP032514.1"/>
</dbReference>
<evidence type="ECO:0000256" key="7">
    <source>
        <dbReference type="ARBA" id="ARBA00023002"/>
    </source>
</evidence>
<evidence type="ECO:0000256" key="1">
    <source>
        <dbReference type="ARBA" id="ARBA00001974"/>
    </source>
</evidence>
<dbReference type="InterPro" id="IPR036188">
    <property type="entry name" value="FAD/NAD-bd_sf"/>
</dbReference>
<gene>
    <name evidence="10" type="ORF">D5R93_10245</name>
</gene>
<evidence type="ECO:0000256" key="8">
    <source>
        <dbReference type="ARBA" id="ARBA00047776"/>
    </source>
</evidence>
<evidence type="ECO:0000313" key="10">
    <source>
        <dbReference type="EMBL" id="AYD90288.1"/>
    </source>
</evidence>
<dbReference type="EC" id="1.18.1.2" evidence="3"/>
<keyword evidence="6" id="KW-0521">NADP</keyword>
<evidence type="ECO:0000256" key="4">
    <source>
        <dbReference type="ARBA" id="ARBA00022630"/>
    </source>
</evidence>
<dbReference type="Gene3D" id="3.50.50.60">
    <property type="entry name" value="FAD/NAD(P)-binding domain"/>
    <property type="match status" value="1"/>
</dbReference>
<name>A0ABM6Z572_9ACTO</name>
<keyword evidence="5" id="KW-0274">FAD</keyword>
<keyword evidence="11" id="KW-1185">Reference proteome</keyword>
<keyword evidence="7" id="KW-0560">Oxidoreductase</keyword>
<dbReference type="Pfam" id="PF07992">
    <property type="entry name" value="Pyr_redox_2"/>
    <property type="match status" value="1"/>
</dbReference>